<dbReference type="Proteomes" id="UP000220836">
    <property type="component" value="Unassembled WGS sequence"/>
</dbReference>
<name>A0A238KSI0_9RHOB</name>
<dbReference type="OrthoDB" id="285836at2"/>
<keyword evidence="4" id="KW-1185">Reference proteome</keyword>
<dbReference type="Pfam" id="PF04102">
    <property type="entry name" value="SlyX"/>
    <property type="match status" value="1"/>
</dbReference>
<feature type="coiled-coil region" evidence="1">
    <location>
        <begin position="5"/>
        <end position="39"/>
    </location>
</feature>
<reference evidence="3 4" key="1">
    <citation type="submission" date="2017-05" db="EMBL/GenBank/DDBJ databases">
        <authorList>
            <person name="Song R."/>
            <person name="Chenine A.L."/>
            <person name="Ruprecht R.M."/>
        </authorList>
    </citation>
    <scope>NUCLEOTIDE SEQUENCE [LARGE SCALE GENOMIC DNA]</scope>
    <source>
        <strain evidence="3 4">CECT 8663</strain>
    </source>
</reference>
<evidence type="ECO:0000313" key="3">
    <source>
        <dbReference type="EMBL" id="SMX44986.1"/>
    </source>
</evidence>
<organism evidence="3 4">
    <name type="scientific">Pelagimonas varians</name>
    <dbReference type="NCBI Taxonomy" id="696760"/>
    <lineage>
        <taxon>Bacteria</taxon>
        <taxon>Pseudomonadati</taxon>
        <taxon>Pseudomonadota</taxon>
        <taxon>Alphaproteobacteria</taxon>
        <taxon>Rhodobacterales</taxon>
        <taxon>Roseobacteraceae</taxon>
        <taxon>Pelagimonas</taxon>
    </lineage>
</organism>
<dbReference type="InterPro" id="IPR007236">
    <property type="entry name" value="SlyX"/>
</dbReference>
<dbReference type="RefSeq" id="WP_097805422.1">
    <property type="nucleotide sequence ID" value="NZ_FXYH01000011.1"/>
</dbReference>
<evidence type="ECO:0000256" key="1">
    <source>
        <dbReference type="SAM" id="Coils"/>
    </source>
</evidence>
<evidence type="ECO:0000256" key="2">
    <source>
        <dbReference type="SAM" id="MobiDB-lite"/>
    </source>
</evidence>
<accession>A0A238KSI0</accession>
<gene>
    <name evidence="3" type="ORF">PEV8663_02932</name>
</gene>
<feature type="region of interest" description="Disordered" evidence="2">
    <location>
        <begin position="48"/>
        <end position="68"/>
    </location>
</feature>
<dbReference type="AlphaFoldDB" id="A0A238KSI0"/>
<dbReference type="EMBL" id="FXYH01000011">
    <property type="protein sequence ID" value="SMX44986.1"/>
    <property type="molecule type" value="Genomic_DNA"/>
</dbReference>
<sequence length="68" mass="7764">MASNNIEMEERIAHLIRTVDELSDTVARQDREISQLSDRVMMLMTREAQRESQGGGGVILGDERPPHW</sequence>
<keyword evidence="1" id="KW-0175">Coiled coil</keyword>
<protein>
    <recommendedName>
        <fullName evidence="5">Protein SlyX</fullName>
    </recommendedName>
</protein>
<proteinExistence type="predicted"/>
<evidence type="ECO:0000313" key="4">
    <source>
        <dbReference type="Proteomes" id="UP000220836"/>
    </source>
</evidence>
<evidence type="ECO:0008006" key="5">
    <source>
        <dbReference type="Google" id="ProtNLM"/>
    </source>
</evidence>